<feature type="binding site" evidence="8">
    <location>
        <position position="224"/>
    </location>
    <ligand>
        <name>shikimate</name>
        <dbReference type="ChEBI" id="CHEBI:36208"/>
    </ligand>
</feature>
<keyword evidence="3 8" id="KW-0028">Amino-acid biosynthesis</keyword>
<keyword evidence="4 8" id="KW-0521">NADP</keyword>
<feature type="binding site" evidence="8">
    <location>
        <position position="106"/>
    </location>
    <ligand>
        <name>shikimate</name>
        <dbReference type="ChEBI" id="CHEBI:36208"/>
    </ligand>
</feature>
<dbReference type="Gene3D" id="3.40.50.10860">
    <property type="entry name" value="Leucine Dehydrogenase, chain A, domain 1"/>
    <property type="match status" value="1"/>
</dbReference>
<dbReference type="EMBL" id="BPFZ01000004">
    <property type="protein sequence ID" value="GIU66642.1"/>
    <property type="molecule type" value="Genomic_DNA"/>
</dbReference>
<evidence type="ECO:0000313" key="13">
    <source>
        <dbReference type="Proteomes" id="UP001161064"/>
    </source>
</evidence>
<dbReference type="InterPro" id="IPR011342">
    <property type="entry name" value="Shikimate_DH"/>
</dbReference>
<evidence type="ECO:0000259" key="11">
    <source>
        <dbReference type="Pfam" id="PF18317"/>
    </source>
</evidence>
<feature type="binding site" evidence="8">
    <location>
        <position position="222"/>
    </location>
    <ligand>
        <name>NADP(+)</name>
        <dbReference type="ChEBI" id="CHEBI:58349"/>
    </ligand>
</feature>
<dbReference type="Pfam" id="PF18317">
    <property type="entry name" value="SDH_C"/>
    <property type="match status" value="1"/>
</dbReference>
<comment type="catalytic activity">
    <reaction evidence="7 8">
        <text>shikimate + NADP(+) = 3-dehydroshikimate + NADPH + H(+)</text>
        <dbReference type="Rhea" id="RHEA:17737"/>
        <dbReference type="ChEBI" id="CHEBI:15378"/>
        <dbReference type="ChEBI" id="CHEBI:16630"/>
        <dbReference type="ChEBI" id="CHEBI:36208"/>
        <dbReference type="ChEBI" id="CHEBI:57783"/>
        <dbReference type="ChEBI" id="CHEBI:58349"/>
        <dbReference type="EC" id="1.1.1.25"/>
    </reaction>
</comment>
<feature type="binding site" evidence="8">
    <location>
        <begin position="132"/>
        <end position="136"/>
    </location>
    <ligand>
        <name>NADP(+)</name>
        <dbReference type="ChEBI" id="CHEBI:58349"/>
    </ligand>
</feature>
<evidence type="ECO:0000256" key="1">
    <source>
        <dbReference type="ARBA" id="ARBA00004871"/>
    </source>
</evidence>
<feature type="binding site" evidence="8">
    <location>
        <position position="245"/>
    </location>
    <ligand>
        <name>NADP(+)</name>
        <dbReference type="ChEBI" id="CHEBI:58349"/>
    </ligand>
</feature>
<dbReference type="NCBIfam" id="TIGR00507">
    <property type="entry name" value="aroE"/>
    <property type="match status" value="1"/>
</dbReference>
<dbReference type="InterPro" id="IPR036291">
    <property type="entry name" value="NAD(P)-bd_dom_sf"/>
</dbReference>
<dbReference type="SUPFAM" id="SSF51735">
    <property type="entry name" value="NAD(P)-binding Rossmann-fold domains"/>
    <property type="match status" value="1"/>
</dbReference>
<comment type="caution">
    <text evidence="12">The sequence shown here is derived from an EMBL/GenBank/DDBJ whole genome shotgun (WGS) entry which is preliminary data.</text>
</comment>
<dbReference type="InterPro" id="IPR041121">
    <property type="entry name" value="SDH_C"/>
</dbReference>
<dbReference type="CDD" id="cd01065">
    <property type="entry name" value="NAD_bind_Shikimate_DH"/>
    <property type="match status" value="1"/>
</dbReference>
<feature type="domain" description="Shikimate dehydrogenase substrate binding N-terminal" evidence="10">
    <location>
        <begin position="11"/>
        <end position="93"/>
    </location>
</feature>
<dbReference type="Gene3D" id="3.40.50.720">
    <property type="entry name" value="NAD(P)-binding Rossmann-like Domain"/>
    <property type="match status" value="1"/>
</dbReference>
<dbReference type="InterPro" id="IPR046346">
    <property type="entry name" value="Aminoacid_DH-like_N_sf"/>
</dbReference>
<dbReference type="SUPFAM" id="SSF53223">
    <property type="entry name" value="Aminoacid dehydrogenase-like, N-terminal domain"/>
    <property type="match status" value="1"/>
</dbReference>
<dbReference type="HAMAP" id="MF_00222">
    <property type="entry name" value="Shikimate_DH_AroE"/>
    <property type="match status" value="1"/>
</dbReference>
<dbReference type="Pfam" id="PF01488">
    <property type="entry name" value="Shikimate_DH"/>
    <property type="match status" value="1"/>
</dbReference>
<dbReference type="InterPro" id="IPR013708">
    <property type="entry name" value="Shikimate_DH-bd_N"/>
</dbReference>
<feature type="binding site" evidence="8">
    <location>
        <position position="66"/>
    </location>
    <ligand>
        <name>shikimate</name>
        <dbReference type="ChEBI" id="CHEBI:36208"/>
    </ligand>
</feature>
<dbReference type="Proteomes" id="UP001161064">
    <property type="component" value="Unassembled WGS sequence"/>
</dbReference>
<dbReference type="PANTHER" id="PTHR21089:SF1">
    <property type="entry name" value="BIFUNCTIONAL 3-DEHYDROQUINATE DEHYDRATASE_SHIKIMATE DEHYDROGENASE, CHLOROPLASTIC"/>
    <property type="match status" value="1"/>
</dbReference>
<reference evidence="12" key="1">
    <citation type="submission" date="2021-05" db="EMBL/GenBank/DDBJ databases">
        <authorList>
            <person name="Tanabe Y."/>
        </authorList>
    </citation>
    <scope>NUCLEOTIDE SEQUENCE</scope>
    <source>
        <strain evidence="12">BOTRYCO-1</strain>
    </source>
</reference>
<evidence type="ECO:0000256" key="7">
    <source>
        <dbReference type="ARBA" id="ARBA00049442"/>
    </source>
</evidence>
<protein>
    <recommendedName>
        <fullName evidence="2 8">Shikimate dehydrogenase (NADP(+))</fullName>
        <shortName evidence="8">SDH</shortName>
        <ecNumber evidence="2 8">1.1.1.25</ecNumber>
    </recommendedName>
</protein>
<dbReference type="InterPro" id="IPR022893">
    <property type="entry name" value="Shikimate_DH_fam"/>
</dbReference>
<comment type="pathway">
    <text evidence="1 8">Metabolic intermediate biosynthesis; chorismate biosynthesis; chorismate from D-erythrose 4-phosphate and phosphoenolpyruvate: step 4/7.</text>
</comment>
<proteinExistence type="inferred from homology"/>
<evidence type="ECO:0000256" key="5">
    <source>
        <dbReference type="ARBA" id="ARBA00023002"/>
    </source>
</evidence>
<dbReference type="Pfam" id="PF08501">
    <property type="entry name" value="Shikimate_dh_N"/>
    <property type="match status" value="1"/>
</dbReference>
<feature type="binding site" evidence="8">
    <location>
        <position position="82"/>
    </location>
    <ligand>
        <name>NADP(+)</name>
        <dbReference type="ChEBI" id="CHEBI:58349"/>
    </ligand>
</feature>
<feature type="binding site" evidence="8">
    <location>
        <position position="91"/>
    </location>
    <ligand>
        <name>shikimate</name>
        <dbReference type="ChEBI" id="CHEBI:36208"/>
    </ligand>
</feature>
<feature type="domain" description="Quinate/shikimate 5-dehydrogenase/glutamyl-tRNA reductase" evidence="9">
    <location>
        <begin position="128"/>
        <end position="198"/>
    </location>
</feature>
<evidence type="ECO:0000259" key="9">
    <source>
        <dbReference type="Pfam" id="PF01488"/>
    </source>
</evidence>
<comment type="caution">
    <text evidence="8">Lacks conserved residue(s) required for the propagation of feature annotation.</text>
</comment>
<comment type="function">
    <text evidence="8">Involved in the biosynthesis of the chorismate, which leads to the biosynthesis of aromatic amino acids. Catalyzes the reversible NADPH linked reduction of 3-dehydroshikimate (DHSA) to yield shikimate (SA).</text>
</comment>
<comment type="similarity">
    <text evidence="8">Belongs to the shikimate dehydrogenase family.</text>
</comment>
<evidence type="ECO:0000256" key="8">
    <source>
        <dbReference type="HAMAP-Rule" id="MF_00222"/>
    </source>
</evidence>
<feature type="binding site" evidence="8">
    <location>
        <begin position="19"/>
        <end position="21"/>
    </location>
    <ligand>
        <name>shikimate</name>
        <dbReference type="ChEBI" id="CHEBI:36208"/>
    </ligand>
</feature>
<evidence type="ECO:0000256" key="2">
    <source>
        <dbReference type="ARBA" id="ARBA00012962"/>
    </source>
</evidence>
<dbReference type="InterPro" id="IPR006151">
    <property type="entry name" value="Shikm_DH/Glu-tRNA_Rdtase"/>
</dbReference>
<keyword evidence="5 8" id="KW-0560">Oxidoreductase</keyword>
<dbReference type="EC" id="1.1.1.25" evidence="2 8"/>
<evidence type="ECO:0000256" key="6">
    <source>
        <dbReference type="ARBA" id="ARBA00023141"/>
    </source>
</evidence>
<feature type="domain" description="SDH C-terminal" evidence="11">
    <location>
        <begin position="245"/>
        <end position="267"/>
    </location>
</feature>
<feature type="binding site" evidence="8">
    <location>
        <position position="252"/>
    </location>
    <ligand>
        <name>shikimate</name>
        <dbReference type="ChEBI" id="CHEBI:36208"/>
    </ligand>
</feature>
<name>A0ABQ4PUI1_9PROT</name>
<evidence type="ECO:0000313" key="12">
    <source>
        <dbReference type="EMBL" id="GIU66642.1"/>
    </source>
</evidence>
<keyword evidence="13" id="KW-1185">Reference proteome</keyword>
<accession>A0ABQ4PUI1</accession>
<sequence length="280" mass="29617">MIKASTALYGVLGHPVRHSLSPILHNAWIESHGFDAAYVALEIAPERFEVALAGLAASDFRGLNVTTPFKERAAAASSTQSEIVARIKAANCLTLKTGQVHGDNTDGAGLVADLDARAPDWRDLDGPVIVLGSGGAARSILSALTTILKRPIIVINRDQVRAEETAQAFQPYPIQIGSWADLPSFLAGASLVINATSQGLNGLSPFSPDFAQLAPEAIIYDTIYAPAKTAFIEAAEAVKRRSFNGIGMLVGQGALSFEIWFGVRPDLHSGLTTLEGAMKL</sequence>
<gene>
    <name evidence="8 12" type="primary">aroE</name>
    <name evidence="12" type="ORF">PsB1_0796</name>
</gene>
<organism evidence="12 13">
    <name type="scientific">Candidatus Phycosocius spiralis</name>
    <dbReference type="NCBI Taxonomy" id="2815099"/>
    <lineage>
        <taxon>Bacteria</taxon>
        <taxon>Pseudomonadati</taxon>
        <taxon>Pseudomonadota</taxon>
        <taxon>Alphaproteobacteria</taxon>
        <taxon>Caulobacterales</taxon>
        <taxon>Caulobacterales incertae sedis</taxon>
        <taxon>Candidatus Phycosocius</taxon>
    </lineage>
</organism>
<keyword evidence="6 8" id="KW-0057">Aromatic amino acid biosynthesis</keyword>
<dbReference type="PANTHER" id="PTHR21089">
    <property type="entry name" value="SHIKIMATE DEHYDROGENASE"/>
    <property type="match status" value="1"/>
</dbReference>
<evidence type="ECO:0000256" key="3">
    <source>
        <dbReference type="ARBA" id="ARBA00022605"/>
    </source>
</evidence>
<evidence type="ECO:0000256" key="4">
    <source>
        <dbReference type="ARBA" id="ARBA00022857"/>
    </source>
</evidence>
<reference evidence="12" key="2">
    <citation type="journal article" date="2023" name="ISME Commun">
        <title>Characterization of a bloom-associated alphaproteobacterial lineage, 'Candidatus Phycosocius': insights into freshwater algal-bacterial interactions.</title>
        <authorList>
            <person name="Tanabe Y."/>
            <person name="Yamaguchi H."/>
            <person name="Yoshida M."/>
            <person name="Kai A."/>
            <person name="Okazaki Y."/>
        </authorList>
    </citation>
    <scope>NUCLEOTIDE SEQUENCE</scope>
    <source>
        <strain evidence="12">BOTRYCO-1</strain>
    </source>
</reference>
<evidence type="ECO:0000259" key="10">
    <source>
        <dbReference type="Pfam" id="PF08501"/>
    </source>
</evidence>
<comment type="subunit">
    <text evidence="8">Homodimer.</text>
</comment>
<feature type="active site" description="Proton acceptor" evidence="8">
    <location>
        <position position="70"/>
    </location>
</feature>